<comment type="similarity">
    <text evidence="1">Belongs to the universal ribosomal protein uL29 family.</text>
</comment>
<comment type="caution">
    <text evidence="7">The sequence shown here is derived from an EMBL/GenBank/DDBJ whole genome shotgun (WGS) entry which is preliminary data.</text>
</comment>
<dbReference type="InterPro" id="IPR045059">
    <property type="entry name" value="Ribosomal_uL29_euk"/>
</dbReference>
<dbReference type="PANTHER" id="PTHR45722:SF2">
    <property type="entry name" value="LARGE RIBOSOMAL SUBUNIT PROTEIN UL29-RELATED"/>
    <property type="match status" value="1"/>
</dbReference>
<dbReference type="GO" id="GO:0000463">
    <property type="term" value="P:maturation of LSU-rRNA from tricistronic rRNA transcript (SSU-rRNA, 5.8S rRNA, LSU-rRNA)"/>
    <property type="evidence" value="ECO:0007669"/>
    <property type="project" value="InterPro"/>
</dbReference>
<evidence type="ECO:0000256" key="5">
    <source>
        <dbReference type="ARBA" id="ARBA00035334"/>
    </source>
</evidence>
<dbReference type="Proteomes" id="UP001367676">
    <property type="component" value="Unassembled WGS sequence"/>
</dbReference>
<dbReference type="HAMAP" id="MF_00374">
    <property type="entry name" value="Ribosomal_uL29"/>
    <property type="match status" value="1"/>
</dbReference>
<keyword evidence="2" id="KW-0689">Ribosomal protein</keyword>
<dbReference type="Pfam" id="PF00831">
    <property type="entry name" value="Ribosomal_L29"/>
    <property type="match status" value="1"/>
</dbReference>
<evidence type="ECO:0000313" key="8">
    <source>
        <dbReference type="Proteomes" id="UP001367676"/>
    </source>
</evidence>
<protein>
    <recommendedName>
        <fullName evidence="4">Large ribosomal subunit protein uL29</fullName>
    </recommendedName>
    <alternativeName>
        <fullName evidence="5">60S ribosomal protein L35</fullName>
    </alternativeName>
</protein>
<dbReference type="Gene3D" id="1.10.287.310">
    <property type="match status" value="1"/>
</dbReference>
<dbReference type="GO" id="GO:0003735">
    <property type="term" value="F:structural constituent of ribosome"/>
    <property type="evidence" value="ECO:0007669"/>
    <property type="project" value="InterPro"/>
</dbReference>
<evidence type="ECO:0000256" key="6">
    <source>
        <dbReference type="SAM" id="Coils"/>
    </source>
</evidence>
<accession>A0AAN9Y5G2</accession>
<evidence type="ECO:0000256" key="1">
    <source>
        <dbReference type="ARBA" id="ARBA00009254"/>
    </source>
</evidence>
<dbReference type="PANTHER" id="PTHR45722">
    <property type="entry name" value="60S RIBOSOMAL PROTEIN L35"/>
    <property type="match status" value="1"/>
</dbReference>
<keyword evidence="8" id="KW-1185">Reference proteome</keyword>
<dbReference type="FunFam" id="1.10.287.310:FF:000002">
    <property type="entry name" value="60S ribosomal protein L35"/>
    <property type="match status" value="1"/>
</dbReference>
<dbReference type="InterPro" id="IPR001854">
    <property type="entry name" value="Ribosomal_uL29"/>
</dbReference>
<dbReference type="EMBL" id="JBBCAQ010000014">
    <property type="protein sequence ID" value="KAK7598114.1"/>
    <property type="molecule type" value="Genomic_DNA"/>
</dbReference>
<dbReference type="NCBIfam" id="TIGR00012">
    <property type="entry name" value="L29"/>
    <property type="match status" value="1"/>
</dbReference>
<organism evidence="7 8">
    <name type="scientific">Parthenolecanium corni</name>
    <dbReference type="NCBI Taxonomy" id="536013"/>
    <lineage>
        <taxon>Eukaryota</taxon>
        <taxon>Metazoa</taxon>
        <taxon>Ecdysozoa</taxon>
        <taxon>Arthropoda</taxon>
        <taxon>Hexapoda</taxon>
        <taxon>Insecta</taxon>
        <taxon>Pterygota</taxon>
        <taxon>Neoptera</taxon>
        <taxon>Paraneoptera</taxon>
        <taxon>Hemiptera</taxon>
        <taxon>Sternorrhyncha</taxon>
        <taxon>Coccoidea</taxon>
        <taxon>Coccidae</taxon>
        <taxon>Parthenolecanium</taxon>
    </lineage>
</organism>
<dbReference type="GO" id="GO:0022625">
    <property type="term" value="C:cytosolic large ribosomal subunit"/>
    <property type="evidence" value="ECO:0007669"/>
    <property type="project" value="InterPro"/>
</dbReference>
<dbReference type="FunFam" id="6.10.250.3450:FF:000001">
    <property type="entry name" value="60S ribosomal protein L35"/>
    <property type="match status" value="1"/>
</dbReference>
<dbReference type="AlphaFoldDB" id="A0AAN9Y5G2"/>
<dbReference type="Gene3D" id="6.10.250.3450">
    <property type="match status" value="1"/>
</dbReference>
<evidence type="ECO:0000313" key="7">
    <source>
        <dbReference type="EMBL" id="KAK7598114.1"/>
    </source>
</evidence>
<keyword evidence="3" id="KW-0687">Ribonucleoprotein</keyword>
<dbReference type="SUPFAM" id="SSF46561">
    <property type="entry name" value="Ribosomal protein L29 (L29p)"/>
    <property type="match status" value="1"/>
</dbReference>
<dbReference type="GO" id="GO:0003729">
    <property type="term" value="F:mRNA binding"/>
    <property type="evidence" value="ECO:0007669"/>
    <property type="project" value="TreeGrafter"/>
</dbReference>
<dbReference type="InterPro" id="IPR018254">
    <property type="entry name" value="Ribosomal_uL29_CS"/>
</dbReference>
<keyword evidence="6" id="KW-0175">Coiled coil</keyword>
<reference evidence="7 8" key="1">
    <citation type="submission" date="2024-03" db="EMBL/GenBank/DDBJ databases">
        <title>Adaptation during the transition from Ophiocordyceps entomopathogen to insect associate is accompanied by gene loss and intensified selection.</title>
        <authorList>
            <person name="Ward C.M."/>
            <person name="Onetto C.A."/>
            <person name="Borneman A.R."/>
        </authorList>
    </citation>
    <scope>NUCLEOTIDE SEQUENCE [LARGE SCALE GENOMIC DNA]</scope>
    <source>
        <strain evidence="7">AWRI1</strain>
        <tissue evidence="7">Single Adult Female</tissue>
    </source>
</reference>
<dbReference type="GO" id="GO:0006412">
    <property type="term" value="P:translation"/>
    <property type="evidence" value="ECO:0007669"/>
    <property type="project" value="InterPro"/>
</dbReference>
<evidence type="ECO:0000256" key="2">
    <source>
        <dbReference type="ARBA" id="ARBA00022980"/>
    </source>
</evidence>
<evidence type="ECO:0000256" key="3">
    <source>
        <dbReference type="ARBA" id="ARBA00023274"/>
    </source>
</evidence>
<gene>
    <name evidence="7" type="ORF">V9T40_006349</name>
</gene>
<sequence>MVRIRCSELRTKDKKELTKQLDELKTELANLRVAKVTGGAASKLSRIRVVRKAIARVHIVMNQKQKDNLRKLFKNRKYKPLDLRPKKTRAIRRALTKKEKNVKTMKEIRKNQAFPPRIYAVKA</sequence>
<proteinExistence type="inferred from homology"/>
<dbReference type="PROSITE" id="PS00579">
    <property type="entry name" value="RIBOSOMAL_L29"/>
    <property type="match status" value="1"/>
</dbReference>
<name>A0AAN9Y5G2_9HEMI</name>
<dbReference type="CDD" id="cd00427">
    <property type="entry name" value="Ribosomal_L29_HIP"/>
    <property type="match status" value="1"/>
</dbReference>
<feature type="coiled-coil region" evidence="6">
    <location>
        <begin position="7"/>
        <end position="34"/>
    </location>
</feature>
<evidence type="ECO:0000256" key="4">
    <source>
        <dbReference type="ARBA" id="ARBA00035204"/>
    </source>
</evidence>
<dbReference type="InterPro" id="IPR036049">
    <property type="entry name" value="Ribosomal_uL29_sf"/>
</dbReference>